<organism evidence="1 2">
    <name type="scientific">Toxocara canis</name>
    <name type="common">Canine roundworm</name>
    <dbReference type="NCBI Taxonomy" id="6265"/>
    <lineage>
        <taxon>Eukaryota</taxon>
        <taxon>Metazoa</taxon>
        <taxon>Ecdysozoa</taxon>
        <taxon>Nematoda</taxon>
        <taxon>Chromadorea</taxon>
        <taxon>Rhabditida</taxon>
        <taxon>Spirurina</taxon>
        <taxon>Ascaridomorpha</taxon>
        <taxon>Ascaridoidea</taxon>
        <taxon>Toxocaridae</taxon>
        <taxon>Toxocara</taxon>
    </lineage>
</organism>
<feature type="non-terminal residue" evidence="1">
    <location>
        <position position="1"/>
    </location>
</feature>
<dbReference type="EMBL" id="JPKZ01000520">
    <property type="protein sequence ID" value="KHN86774.1"/>
    <property type="molecule type" value="Genomic_DNA"/>
</dbReference>
<dbReference type="STRING" id="6265.A0A0B2VZF1"/>
<gene>
    <name evidence="1" type="ORF">Tcan_01326</name>
</gene>
<keyword evidence="2" id="KW-1185">Reference proteome</keyword>
<protein>
    <submittedName>
        <fullName evidence="1">Uncharacterized protein</fullName>
    </submittedName>
</protein>
<accession>A0A0B2VZF1</accession>
<dbReference type="Proteomes" id="UP000031036">
    <property type="component" value="Unassembled WGS sequence"/>
</dbReference>
<reference evidence="1 2" key="1">
    <citation type="submission" date="2014-11" db="EMBL/GenBank/DDBJ databases">
        <title>Genetic blueprint of the zoonotic pathogen Toxocara canis.</title>
        <authorList>
            <person name="Zhu X.-Q."/>
            <person name="Korhonen P.K."/>
            <person name="Cai H."/>
            <person name="Young N.D."/>
            <person name="Nejsum P."/>
            <person name="von Samson-Himmelstjerna G."/>
            <person name="Boag P.R."/>
            <person name="Tan P."/>
            <person name="Li Q."/>
            <person name="Min J."/>
            <person name="Yang Y."/>
            <person name="Wang X."/>
            <person name="Fang X."/>
            <person name="Hall R.S."/>
            <person name="Hofmann A."/>
            <person name="Sternberg P.W."/>
            <person name="Jex A.R."/>
            <person name="Gasser R.B."/>
        </authorList>
    </citation>
    <scope>NUCLEOTIDE SEQUENCE [LARGE SCALE GENOMIC DNA]</scope>
    <source>
        <strain evidence="1">PN_DK_2014</strain>
    </source>
</reference>
<dbReference type="AlphaFoldDB" id="A0A0B2VZF1"/>
<feature type="non-terminal residue" evidence="1">
    <location>
        <position position="184"/>
    </location>
</feature>
<name>A0A0B2VZF1_TOXCA</name>
<comment type="caution">
    <text evidence="1">The sequence shown here is derived from an EMBL/GenBank/DDBJ whole genome shotgun (WGS) entry which is preliminary data.</text>
</comment>
<proteinExistence type="predicted"/>
<sequence length="184" mass="20634">RENADQNNPKFQFLYDRLRIKLEGDLCHIKNELKILVRWMARIDVNAASMILLERKDVVANYDGKNVAFQCIGSKEIHLPVPPLSNKILGAVFNAPALKEQNTEVIGDLLQSLRSVEPNGITSGSRKQNIFDHVRDDGEEAITNIERSLGKTALAIESELEGILSHWKWGIILLISLLTVLAII</sequence>
<evidence type="ECO:0000313" key="1">
    <source>
        <dbReference type="EMBL" id="KHN86774.1"/>
    </source>
</evidence>
<evidence type="ECO:0000313" key="2">
    <source>
        <dbReference type="Proteomes" id="UP000031036"/>
    </source>
</evidence>